<protein>
    <submittedName>
        <fullName evidence="1">Uncharacterized protein</fullName>
    </submittedName>
</protein>
<proteinExistence type="predicted"/>
<evidence type="ECO:0000313" key="2">
    <source>
        <dbReference type="Proteomes" id="UP000298663"/>
    </source>
</evidence>
<gene>
    <name evidence="1" type="ORF">L596_022326</name>
</gene>
<reference evidence="1 2" key="2">
    <citation type="journal article" date="2019" name="G3 (Bethesda)">
        <title>Hybrid Assembly of the Genome of the Entomopathogenic Nematode Steinernema carpocapsae Identifies the X-Chromosome.</title>
        <authorList>
            <person name="Serra L."/>
            <person name="Macchietto M."/>
            <person name="Macias-Munoz A."/>
            <person name="McGill C.J."/>
            <person name="Rodriguez I.M."/>
            <person name="Rodriguez B."/>
            <person name="Murad R."/>
            <person name="Mortazavi A."/>
        </authorList>
    </citation>
    <scope>NUCLEOTIDE SEQUENCE [LARGE SCALE GENOMIC DNA]</scope>
    <source>
        <strain evidence="1 2">ALL</strain>
    </source>
</reference>
<reference evidence="1 2" key="1">
    <citation type="journal article" date="2015" name="Genome Biol.">
        <title>Comparative genomics of Steinernema reveals deeply conserved gene regulatory networks.</title>
        <authorList>
            <person name="Dillman A.R."/>
            <person name="Macchietto M."/>
            <person name="Porter C.F."/>
            <person name="Rogers A."/>
            <person name="Williams B."/>
            <person name="Antoshechkin I."/>
            <person name="Lee M.M."/>
            <person name="Goodwin Z."/>
            <person name="Lu X."/>
            <person name="Lewis E.E."/>
            <person name="Goodrich-Blair H."/>
            <person name="Stock S.P."/>
            <person name="Adams B.J."/>
            <person name="Sternberg P.W."/>
            <person name="Mortazavi A."/>
        </authorList>
    </citation>
    <scope>NUCLEOTIDE SEQUENCE [LARGE SCALE GENOMIC DNA]</scope>
    <source>
        <strain evidence="1 2">ALL</strain>
    </source>
</reference>
<evidence type="ECO:0000313" key="1">
    <source>
        <dbReference type="EMBL" id="TKR70282.1"/>
    </source>
</evidence>
<dbReference type="Proteomes" id="UP000298663">
    <property type="component" value="Unassembled WGS sequence"/>
</dbReference>
<name>A0A4U5MLS4_STECR</name>
<accession>A0A4U5MLS4</accession>
<dbReference type="AlphaFoldDB" id="A0A4U5MLS4"/>
<sequence length="103" mass="11595">MDSPIHCTRQQIALVNSFYNAKYSPCPLKPTQRSKTGHVGGSCSLRKLVQLPIAMRRPHILTRLSHVPCLMQSKKVPLFTKFQSVHLSFLACNMFKRALLGST</sequence>
<organism evidence="1 2">
    <name type="scientific">Steinernema carpocapsae</name>
    <name type="common">Entomopathogenic nematode</name>
    <dbReference type="NCBI Taxonomy" id="34508"/>
    <lineage>
        <taxon>Eukaryota</taxon>
        <taxon>Metazoa</taxon>
        <taxon>Ecdysozoa</taxon>
        <taxon>Nematoda</taxon>
        <taxon>Chromadorea</taxon>
        <taxon>Rhabditida</taxon>
        <taxon>Tylenchina</taxon>
        <taxon>Panagrolaimomorpha</taxon>
        <taxon>Strongyloidoidea</taxon>
        <taxon>Steinernematidae</taxon>
        <taxon>Steinernema</taxon>
    </lineage>
</organism>
<dbReference type="EMBL" id="AZBU02000007">
    <property type="protein sequence ID" value="TKR70282.1"/>
    <property type="molecule type" value="Genomic_DNA"/>
</dbReference>
<comment type="caution">
    <text evidence="1">The sequence shown here is derived from an EMBL/GenBank/DDBJ whole genome shotgun (WGS) entry which is preliminary data.</text>
</comment>
<keyword evidence="2" id="KW-1185">Reference proteome</keyword>